<feature type="domain" description="ARB-07466-like C-terminal" evidence="3">
    <location>
        <begin position="258"/>
        <end position="366"/>
    </location>
</feature>
<feature type="coiled-coil region" evidence="1">
    <location>
        <begin position="173"/>
        <end position="214"/>
    </location>
</feature>
<evidence type="ECO:0000256" key="1">
    <source>
        <dbReference type="SAM" id="Coils"/>
    </source>
</evidence>
<protein>
    <recommendedName>
        <fullName evidence="3">ARB-07466-like C-terminal domain-containing protein</fullName>
    </recommendedName>
</protein>
<keyword evidence="1" id="KW-0175">Coiled coil</keyword>
<evidence type="ECO:0000256" key="2">
    <source>
        <dbReference type="SAM" id="MobiDB-lite"/>
    </source>
</evidence>
<gene>
    <name evidence="4" type="ORF">GA0070606_3879</name>
</gene>
<dbReference type="STRING" id="47855.GA0070606_3879"/>
<name>A0A1C6VC69_9ACTN</name>
<accession>A0A1C6VC69</accession>
<dbReference type="Pfam" id="PF26571">
    <property type="entry name" value="VldE"/>
    <property type="match status" value="1"/>
</dbReference>
<dbReference type="InterPro" id="IPR058593">
    <property type="entry name" value="ARB_07466-like_C"/>
</dbReference>
<dbReference type="EMBL" id="FMHZ01000002">
    <property type="protein sequence ID" value="SCL63919.1"/>
    <property type="molecule type" value="Genomic_DNA"/>
</dbReference>
<dbReference type="AlphaFoldDB" id="A0A1C6VC69"/>
<proteinExistence type="predicted"/>
<evidence type="ECO:0000313" key="4">
    <source>
        <dbReference type="EMBL" id="SCL63919.1"/>
    </source>
</evidence>
<evidence type="ECO:0000313" key="5">
    <source>
        <dbReference type="Proteomes" id="UP000199001"/>
    </source>
</evidence>
<dbReference type="RefSeq" id="WP_245724740.1">
    <property type="nucleotide sequence ID" value="NZ_FMHZ01000002.1"/>
</dbReference>
<dbReference type="Proteomes" id="UP000199001">
    <property type="component" value="Unassembled WGS sequence"/>
</dbReference>
<evidence type="ECO:0000259" key="3">
    <source>
        <dbReference type="Pfam" id="PF26571"/>
    </source>
</evidence>
<organism evidence="4 5">
    <name type="scientific">Micromonospora citrea</name>
    <dbReference type="NCBI Taxonomy" id="47855"/>
    <lineage>
        <taxon>Bacteria</taxon>
        <taxon>Bacillati</taxon>
        <taxon>Actinomycetota</taxon>
        <taxon>Actinomycetes</taxon>
        <taxon>Micromonosporales</taxon>
        <taxon>Micromonosporaceae</taxon>
        <taxon>Micromonospora</taxon>
    </lineage>
</organism>
<feature type="region of interest" description="Disordered" evidence="2">
    <location>
        <begin position="216"/>
        <end position="252"/>
    </location>
</feature>
<dbReference type="Gene3D" id="6.10.250.3150">
    <property type="match status" value="1"/>
</dbReference>
<keyword evidence="5" id="KW-1185">Reference proteome</keyword>
<sequence>MRRTMPVGRRGRRPLTALSARAARRPLTALSARPVGRAVAALSARRVGRAVTALLAAVALLLGGGAVPAYAEPNEGGTKKLRDALAATAKAHLEAKAKLDNSKRRQKKLTGEVAALEVRLVDLTTQVGEVAAQSYRVGRLTPTAMLLNSASPEAFLERAASLDMMAQRDGRRLRDLTEAREQARQAKIALDAEVREQQKQLAVIAKKKKEAEAALAEVSSGSSGGFSGGSSSSARPAPRNPDGSWPSESCTVNDPTTSGCITARTLNALQQTQAAGYKRYVSCYRSGGSGEHPKGRACDFSAAAGGFEDKTATGGDKAYGDSLAAWHVRNASRLGVLYVIWYRQIWHPGTGWRAYSGSGSPAADHTNHVHLSMY</sequence>
<reference evidence="5" key="1">
    <citation type="submission" date="2016-06" db="EMBL/GenBank/DDBJ databases">
        <authorList>
            <person name="Varghese N."/>
            <person name="Submissions Spin"/>
        </authorList>
    </citation>
    <scope>NUCLEOTIDE SEQUENCE [LARGE SCALE GENOMIC DNA]</scope>
    <source>
        <strain evidence="5">DSM 43903</strain>
    </source>
</reference>